<reference evidence="2" key="1">
    <citation type="submission" date="2021-02" db="EMBL/GenBank/DDBJ databases">
        <title>First Annotated Genome of the Yellow-green Alga Tribonema minus.</title>
        <authorList>
            <person name="Mahan K.M."/>
        </authorList>
    </citation>
    <scope>NUCLEOTIDE SEQUENCE</scope>
    <source>
        <strain evidence="2">UTEX B ZZ1240</strain>
    </source>
</reference>
<sequence length="349" mass="35823">MCTARRHESVPIRCYPTTHTPPSSGKRRHSNHWPEAGAAPAPAAQRAPLLDLLPGAGGFAGAQRQGGGGNAGAHATVRDLAHQAIREAIHLLEVADELLGTAKDDPQLDQMGMYQTEQLQSAVRENLTGLCQAACLAAGVSVPAAPPADYFRGTMKRPNSSAVEEEQEDLVASLDLASIDAAEPPLPASDIGAEGSASPLPGQDTAADTLIDVDPQPLSEGGVADADDLDEDIADTLSGDDDGPMQPLGEEGGAAAVPAQESGSSAGDAAHLPDLSPGTEAMVEHWLLNDIKAAHSGEQEQFAADAALATANTRGALVPRTVPDFDTALNYANANAPAFATNEYVAAAM</sequence>
<accession>A0A835ZJT1</accession>
<feature type="region of interest" description="Disordered" evidence="1">
    <location>
        <begin position="233"/>
        <end position="272"/>
    </location>
</feature>
<protein>
    <submittedName>
        <fullName evidence="2">Uncharacterized protein</fullName>
    </submittedName>
</protein>
<feature type="compositionally biased region" description="Acidic residues" evidence="1">
    <location>
        <begin position="233"/>
        <end position="243"/>
    </location>
</feature>
<evidence type="ECO:0000256" key="1">
    <source>
        <dbReference type="SAM" id="MobiDB-lite"/>
    </source>
</evidence>
<gene>
    <name evidence="2" type="ORF">JKP88DRAFT_284379</name>
</gene>
<organism evidence="2 3">
    <name type="scientific">Tribonema minus</name>
    <dbReference type="NCBI Taxonomy" id="303371"/>
    <lineage>
        <taxon>Eukaryota</taxon>
        <taxon>Sar</taxon>
        <taxon>Stramenopiles</taxon>
        <taxon>Ochrophyta</taxon>
        <taxon>PX clade</taxon>
        <taxon>Xanthophyceae</taxon>
        <taxon>Tribonematales</taxon>
        <taxon>Tribonemataceae</taxon>
        <taxon>Tribonema</taxon>
    </lineage>
</organism>
<dbReference type="EMBL" id="JAFCMP010000006">
    <property type="protein sequence ID" value="KAG5192425.1"/>
    <property type="molecule type" value="Genomic_DNA"/>
</dbReference>
<keyword evidence="3" id="KW-1185">Reference proteome</keyword>
<name>A0A835ZJT1_9STRA</name>
<comment type="caution">
    <text evidence="2">The sequence shown here is derived from an EMBL/GenBank/DDBJ whole genome shotgun (WGS) entry which is preliminary data.</text>
</comment>
<evidence type="ECO:0000313" key="2">
    <source>
        <dbReference type="EMBL" id="KAG5192425.1"/>
    </source>
</evidence>
<evidence type="ECO:0000313" key="3">
    <source>
        <dbReference type="Proteomes" id="UP000664859"/>
    </source>
</evidence>
<dbReference type="Proteomes" id="UP000664859">
    <property type="component" value="Unassembled WGS sequence"/>
</dbReference>
<dbReference type="AlphaFoldDB" id="A0A835ZJT1"/>
<feature type="region of interest" description="Disordered" evidence="1">
    <location>
        <begin position="182"/>
        <end position="208"/>
    </location>
</feature>
<feature type="region of interest" description="Disordered" evidence="1">
    <location>
        <begin position="1"/>
        <end position="43"/>
    </location>
</feature>
<feature type="compositionally biased region" description="Basic and acidic residues" evidence="1">
    <location>
        <begin position="1"/>
        <end position="10"/>
    </location>
</feature>
<proteinExistence type="predicted"/>